<evidence type="ECO:0000313" key="1">
    <source>
        <dbReference type="Proteomes" id="UP001652620"/>
    </source>
</evidence>
<reference evidence="2" key="1">
    <citation type="submission" date="2025-08" db="UniProtKB">
        <authorList>
            <consortium name="RefSeq"/>
        </authorList>
    </citation>
    <scope>IDENTIFICATION</scope>
    <source>
        <tissue evidence="2">Adult</tissue>
    </source>
</reference>
<dbReference type="GeneID" id="125779486"/>
<keyword evidence="1" id="KW-1185">Reference proteome</keyword>
<sequence length="210" mass="24373">MEVKKKIKAKGTFRWSESQTKDLLINIVDAIKENPEHFEKPTAQRFYNKIGEKAPHLMNIKWDIMRIKMKYLKTTFLSALKWKSQTGAGLLESADPRSVEEYIKRICPFYEDLQVIFERRISVQPPAIYQSTELVSALDDTYMEYITPEIDPDTSSSSLLPSPSVIMYPSADEVVSPSANFACTSTPRRNMKRVQIHFHYFSKPKIRSWN</sequence>
<dbReference type="RefSeq" id="XP_049316804.1">
    <property type="nucleotide sequence ID" value="XM_049460847.1"/>
</dbReference>
<protein>
    <submittedName>
        <fullName evidence="2">Uncharacterized protein LOC125779486</fullName>
    </submittedName>
</protein>
<evidence type="ECO:0000313" key="2">
    <source>
        <dbReference type="RefSeq" id="XP_049316804.1"/>
    </source>
</evidence>
<organism evidence="1 2">
    <name type="scientific">Bactrocera dorsalis</name>
    <name type="common">Oriental fruit fly</name>
    <name type="synonym">Dacus dorsalis</name>
    <dbReference type="NCBI Taxonomy" id="27457"/>
    <lineage>
        <taxon>Eukaryota</taxon>
        <taxon>Metazoa</taxon>
        <taxon>Ecdysozoa</taxon>
        <taxon>Arthropoda</taxon>
        <taxon>Hexapoda</taxon>
        <taxon>Insecta</taxon>
        <taxon>Pterygota</taxon>
        <taxon>Neoptera</taxon>
        <taxon>Endopterygota</taxon>
        <taxon>Diptera</taxon>
        <taxon>Brachycera</taxon>
        <taxon>Muscomorpha</taxon>
        <taxon>Tephritoidea</taxon>
        <taxon>Tephritidae</taxon>
        <taxon>Bactrocera</taxon>
        <taxon>Bactrocera</taxon>
    </lineage>
</organism>
<name>A0ABM3K5P4_BACDO</name>
<dbReference type="Proteomes" id="UP001652620">
    <property type="component" value="Chromosome 6"/>
</dbReference>
<proteinExistence type="predicted"/>
<accession>A0ABM3K5P4</accession>
<gene>
    <name evidence="2" type="primary">LOC125779486</name>
</gene>